<evidence type="ECO:0000313" key="2">
    <source>
        <dbReference type="EMBL" id="SDY17672.1"/>
    </source>
</evidence>
<sequence length="65" mass="7334">MHGSGGFRDAGTETEHEAEAEALVEEFLDRDLIDGETGAELRRLLAADRPVEALRTVTKRRRKKR</sequence>
<reference evidence="3" key="1">
    <citation type="submission" date="2016-10" db="EMBL/GenBank/DDBJ databases">
        <authorList>
            <person name="Varghese N."/>
            <person name="Submissions S."/>
        </authorList>
    </citation>
    <scope>NUCLEOTIDE SEQUENCE [LARGE SCALE GENOMIC DNA]</scope>
    <source>
        <strain evidence="3">DC30,IBRC 10041,KCTC 4046</strain>
    </source>
</reference>
<dbReference type="EMBL" id="FNPC01000003">
    <property type="protein sequence ID" value="SDY17672.1"/>
    <property type="molecule type" value="Genomic_DNA"/>
</dbReference>
<evidence type="ECO:0000256" key="1">
    <source>
        <dbReference type="SAM" id="MobiDB-lite"/>
    </source>
</evidence>
<dbReference type="Proteomes" id="UP000199079">
    <property type="component" value="Unassembled WGS sequence"/>
</dbReference>
<gene>
    <name evidence="2" type="ORF">SAMN05216564_103389</name>
</gene>
<name>A0A1H3HQG1_9EURY</name>
<keyword evidence="3" id="KW-1185">Reference proteome</keyword>
<feature type="region of interest" description="Disordered" evidence="1">
    <location>
        <begin position="1"/>
        <end position="20"/>
    </location>
</feature>
<dbReference type="AlphaFoldDB" id="A0A1H3HQG1"/>
<accession>A0A1H3HQG1</accession>
<proteinExistence type="predicted"/>
<organism evidence="2 3">
    <name type="scientific">Halopenitus persicus</name>
    <dbReference type="NCBI Taxonomy" id="1048396"/>
    <lineage>
        <taxon>Archaea</taxon>
        <taxon>Methanobacteriati</taxon>
        <taxon>Methanobacteriota</taxon>
        <taxon>Stenosarchaea group</taxon>
        <taxon>Halobacteria</taxon>
        <taxon>Halobacteriales</taxon>
        <taxon>Haloferacaceae</taxon>
        <taxon>Halopenitus</taxon>
    </lineage>
</organism>
<feature type="compositionally biased region" description="Basic and acidic residues" evidence="1">
    <location>
        <begin position="10"/>
        <end position="19"/>
    </location>
</feature>
<evidence type="ECO:0000313" key="3">
    <source>
        <dbReference type="Proteomes" id="UP000199079"/>
    </source>
</evidence>
<protein>
    <submittedName>
        <fullName evidence="2">Uncharacterized protein</fullName>
    </submittedName>
</protein>